<dbReference type="PRINTS" id="PR01466">
    <property type="entry name" value="ARGDEIMINASE"/>
</dbReference>
<dbReference type="GO" id="GO:0016990">
    <property type="term" value="F:arginine deiminase activity"/>
    <property type="evidence" value="ECO:0007669"/>
    <property type="project" value="InterPro"/>
</dbReference>
<evidence type="ECO:0000313" key="2">
    <source>
        <dbReference type="EMBL" id="GGM75609.1"/>
    </source>
</evidence>
<dbReference type="EMBL" id="BMNY01000002">
    <property type="protein sequence ID" value="GGM75609.1"/>
    <property type="molecule type" value="Genomic_DNA"/>
</dbReference>
<organism evidence="2 3">
    <name type="scientific">Thermogymnomonas acidicola</name>
    <dbReference type="NCBI Taxonomy" id="399579"/>
    <lineage>
        <taxon>Archaea</taxon>
        <taxon>Methanobacteriati</taxon>
        <taxon>Thermoplasmatota</taxon>
        <taxon>Thermoplasmata</taxon>
        <taxon>Thermoplasmatales</taxon>
        <taxon>Thermogymnomonas</taxon>
    </lineage>
</organism>
<dbReference type="Proteomes" id="UP000632195">
    <property type="component" value="Unassembled WGS sequence"/>
</dbReference>
<dbReference type="GO" id="GO:0019546">
    <property type="term" value="P:L-arginine deiminase pathway"/>
    <property type="evidence" value="ECO:0007669"/>
    <property type="project" value="TreeGrafter"/>
</dbReference>
<dbReference type="Gene3D" id="3.75.10.10">
    <property type="entry name" value="L-arginine/glycine Amidinotransferase, Chain A"/>
    <property type="match status" value="1"/>
</dbReference>
<dbReference type="PANTHER" id="PTHR47271:SF2">
    <property type="entry name" value="ARGININE DEIMINASE"/>
    <property type="match status" value="1"/>
</dbReference>
<name>A0AA37BSL8_9ARCH</name>
<dbReference type="AlphaFoldDB" id="A0AA37BSL8"/>
<evidence type="ECO:0000313" key="3">
    <source>
        <dbReference type="Proteomes" id="UP000632195"/>
    </source>
</evidence>
<dbReference type="RefSeq" id="WP_188681294.1">
    <property type="nucleotide sequence ID" value="NZ_BMNY01000002.1"/>
</dbReference>
<reference evidence="2" key="2">
    <citation type="submission" date="2022-09" db="EMBL/GenBank/DDBJ databases">
        <authorList>
            <person name="Sun Q."/>
            <person name="Ohkuma M."/>
        </authorList>
    </citation>
    <scope>NUCLEOTIDE SEQUENCE</scope>
    <source>
        <strain evidence="2">JCM 13583</strain>
    </source>
</reference>
<gene>
    <name evidence="2" type="ORF">GCM10007108_11930</name>
</gene>
<comment type="caution">
    <text evidence="2">The sequence shown here is derived from an EMBL/GenBank/DDBJ whole genome shotgun (WGS) entry which is preliminary data.</text>
</comment>
<dbReference type="PANTHER" id="PTHR47271">
    <property type="entry name" value="ARGININE DEIMINASE"/>
    <property type="match status" value="1"/>
</dbReference>
<accession>A0AA37BSL8</accession>
<dbReference type="SUPFAM" id="SSF55909">
    <property type="entry name" value="Pentein"/>
    <property type="match status" value="1"/>
</dbReference>
<dbReference type="Pfam" id="PF02274">
    <property type="entry name" value="ADI"/>
    <property type="match status" value="1"/>
</dbReference>
<reference evidence="2" key="1">
    <citation type="journal article" date="2014" name="Int. J. Syst. Evol. Microbiol.">
        <title>Complete genome sequence of Corynebacterium casei LMG S-19264T (=DSM 44701T), isolated from a smear-ripened cheese.</title>
        <authorList>
            <consortium name="US DOE Joint Genome Institute (JGI-PGF)"/>
            <person name="Walter F."/>
            <person name="Albersmeier A."/>
            <person name="Kalinowski J."/>
            <person name="Ruckert C."/>
        </authorList>
    </citation>
    <scope>NUCLEOTIDE SEQUENCE</scope>
    <source>
        <strain evidence="2">JCM 13583</strain>
    </source>
</reference>
<dbReference type="InterPro" id="IPR003876">
    <property type="entry name" value="Arg_deiminase"/>
</dbReference>
<evidence type="ECO:0000256" key="1">
    <source>
        <dbReference type="ARBA" id="ARBA00022801"/>
    </source>
</evidence>
<protein>
    <submittedName>
        <fullName evidence="2">Amidinotransferase</fullName>
    </submittedName>
</protein>
<keyword evidence="1" id="KW-0378">Hydrolase</keyword>
<sequence length="418" mass="47213">MQIRSEWDTLREVMVHRPEVEIEYAMLAPRPFLFERVFNTRIALEEHHRLEDTLKSLGVRCLVLKDTVVETADRDRAFREKLERRILDSVRFFGSVQSVEAAKRELERNVHEMDSSTLFRILTLEPSIDLKKDNGSVVEYPTVYSNLPLANLYFMRDQQAVSQAGIIFGNMRKRQRAKEADITEFVFREALGLRNTFRVGGEGTFEGGDFMPAGDFALIGTGPRTNLQGAMQAMSSGLMDFDEVAVVDNPVYDFMDRERDQMANMHLDTFFNIAGKGLAVASVELMKKARVSVYSKSQRGRYERMADTTLYNYIRQNGYDILDLSVGEQLCYASNFLTVSDRKIVAVDTQGVARKLMGAGVLGDQVLSILRKELDGRRMFPDSQAVRDFGIDVVKLDLSELTGGYGGAHCMTAALARS</sequence>
<keyword evidence="3" id="KW-1185">Reference proteome</keyword>
<proteinExistence type="predicted"/>